<gene>
    <name evidence="1" type="ORF">BECKLFY1418B_GA0070995_10136</name>
</gene>
<name>A0A450U9Z7_9GAMM</name>
<proteinExistence type="predicted"/>
<organism evidence="1">
    <name type="scientific">Candidatus Kentrum sp. LFY</name>
    <dbReference type="NCBI Taxonomy" id="2126342"/>
    <lineage>
        <taxon>Bacteria</taxon>
        <taxon>Pseudomonadati</taxon>
        <taxon>Pseudomonadota</taxon>
        <taxon>Gammaproteobacteria</taxon>
        <taxon>Candidatus Kentrum</taxon>
    </lineage>
</organism>
<evidence type="ECO:0000313" key="1">
    <source>
        <dbReference type="EMBL" id="VFJ88927.1"/>
    </source>
</evidence>
<dbReference type="EMBL" id="CAADFF010000013">
    <property type="protein sequence ID" value="VFJ88927.1"/>
    <property type="molecule type" value="Genomic_DNA"/>
</dbReference>
<dbReference type="SUPFAM" id="SSF52768">
    <property type="entry name" value="Arginase/deacetylase"/>
    <property type="match status" value="1"/>
</dbReference>
<protein>
    <submittedName>
        <fullName evidence="1">Uncharacterized protein</fullName>
    </submittedName>
</protein>
<sequence length="81" mass="9107">MGPNALRYAGLDNQLRQLGYILKDYGNVRVPVRDTLSTERGLTFLPSVANVCEEIYRIGRDAITAGELPNLSWWRSLDCHG</sequence>
<dbReference type="Gene3D" id="3.40.800.10">
    <property type="entry name" value="Ureohydrolase domain"/>
    <property type="match status" value="1"/>
</dbReference>
<dbReference type="AlphaFoldDB" id="A0A450U9Z7"/>
<dbReference type="InterPro" id="IPR023696">
    <property type="entry name" value="Ureohydrolase_dom_sf"/>
</dbReference>
<reference evidence="1" key="1">
    <citation type="submission" date="2019-02" db="EMBL/GenBank/DDBJ databases">
        <authorList>
            <person name="Gruber-Vodicka R. H."/>
            <person name="Seah K. B. B."/>
        </authorList>
    </citation>
    <scope>NUCLEOTIDE SEQUENCE</scope>
    <source>
        <strain evidence="1">BECK_M7</strain>
    </source>
</reference>
<accession>A0A450U9Z7</accession>